<dbReference type="PANTHER" id="PTHR47506">
    <property type="entry name" value="TRANSCRIPTIONAL REGULATORY PROTEIN"/>
    <property type="match status" value="1"/>
</dbReference>
<sequence>MENLSHKARTRQRILDEAASAMRVLGTEGIGVAALMKRAGLTHGGFYAHFSSRDELVAETINHIFTQLQATLRQHLSGKEAKASLRDFIDYYLSDEVRLAPEQGCPLPALSGEAARLPTAARSRFDCGVQSMHQLIASRLQQSGEAESEAMASSALAELIGAMSLARACPDEERASQMLAVSRQSLKQRLNLLSLTQENDERNN</sequence>
<evidence type="ECO:0000313" key="9">
    <source>
        <dbReference type="Proteomes" id="UP000037088"/>
    </source>
</evidence>
<evidence type="ECO:0000256" key="2">
    <source>
        <dbReference type="ARBA" id="ARBA00023125"/>
    </source>
</evidence>
<keyword evidence="3" id="KW-0804">Transcription</keyword>
<accession>A0A0L7T432</accession>
<dbReference type="PROSITE" id="PS50977">
    <property type="entry name" value="HTH_TETR_2"/>
    <property type="match status" value="1"/>
</dbReference>
<keyword evidence="1" id="KW-0805">Transcription regulation</keyword>
<dbReference type="GO" id="GO:0003677">
    <property type="term" value="F:DNA binding"/>
    <property type="evidence" value="ECO:0007669"/>
    <property type="project" value="UniProtKB-UniRule"/>
</dbReference>
<dbReference type="SUPFAM" id="SSF48498">
    <property type="entry name" value="Tetracyclin repressor-like, C-terminal domain"/>
    <property type="match status" value="1"/>
</dbReference>
<organism evidence="6 9">
    <name type="scientific">Winslowiella iniecta</name>
    <dbReference type="NCBI Taxonomy" id="1560201"/>
    <lineage>
        <taxon>Bacteria</taxon>
        <taxon>Pseudomonadati</taxon>
        <taxon>Pseudomonadota</taxon>
        <taxon>Gammaproteobacteria</taxon>
        <taxon>Enterobacterales</taxon>
        <taxon>Erwiniaceae</taxon>
        <taxon>Winslowiella</taxon>
    </lineage>
</organism>
<evidence type="ECO:0000256" key="3">
    <source>
        <dbReference type="ARBA" id="ARBA00023163"/>
    </source>
</evidence>
<dbReference type="PATRIC" id="fig|1560201.3.peg.2114"/>
<dbReference type="Proteomes" id="UP000037088">
    <property type="component" value="Unassembled WGS sequence"/>
</dbReference>
<feature type="domain" description="HTH tetR-type" evidence="5">
    <location>
        <begin position="8"/>
        <end position="68"/>
    </location>
</feature>
<evidence type="ECO:0000313" key="7">
    <source>
        <dbReference type="EMBL" id="KOC94086.1"/>
    </source>
</evidence>
<dbReference type="SUPFAM" id="SSF46689">
    <property type="entry name" value="Homeodomain-like"/>
    <property type="match status" value="1"/>
</dbReference>
<dbReference type="RefSeq" id="WP_052899144.1">
    <property type="nucleotide sequence ID" value="NZ_JRXE01000012.1"/>
</dbReference>
<evidence type="ECO:0000256" key="4">
    <source>
        <dbReference type="PROSITE-ProRule" id="PRU00335"/>
    </source>
</evidence>
<keyword evidence="9" id="KW-1185">Reference proteome</keyword>
<dbReference type="STRING" id="1560201.NG42_09930"/>
<name>A0A0L7T432_9GAMM</name>
<dbReference type="Pfam" id="PF00440">
    <property type="entry name" value="TetR_N"/>
    <property type="match status" value="1"/>
</dbReference>
<feature type="DNA-binding region" description="H-T-H motif" evidence="4">
    <location>
        <begin position="31"/>
        <end position="50"/>
    </location>
</feature>
<protein>
    <submittedName>
        <fullName evidence="6">TetR family transcriptional regulator</fullName>
    </submittedName>
</protein>
<dbReference type="OrthoDB" id="9798857at2"/>
<dbReference type="Gene3D" id="1.10.10.60">
    <property type="entry name" value="Homeodomain-like"/>
    <property type="match status" value="1"/>
</dbReference>
<dbReference type="AlphaFoldDB" id="A0A0L7T432"/>
<keyword evidence="2 4" id="KW-0238">DNA-binding</keyword>
<evidence type="ECO:0000259" key="5">
    <source>
        <dbReference type="PROSITE" id="PS50977"/>
    </source>
</evidence>
<evidence type="ECO:0000313" key="8">
    <source>
        <dbReference type="Proteomes" id="UP000036851"/>
    </source>
</evidence>
<dbReference type="InterPro" id="IPR001647">
    <property type="entry name" value="HTH_TetR"/>
</dbReference>
<dbReference type="InterPro" id="IPR009057">
    <property type="entry name" value="Homeodomain-like_sf"/>
</dbReference>
<dbReference type="Gene3D" id="1.10.357.10">
    <property type="entry name" value="Tetracycline Repressor, domain 2"/>
    <property type="match status" value="1"/>
</dbReference>
<proteinExistence type="predicted"/>
<reference evidence="8 9" key="1">
    <citation type="journal article" date="2015" name="Int. J. Syst. Evol. Microbiol.">
        <title>Erwinia iniecta sp. nov., isolated from Russian wheat aphids (Diuraphis noxia).</title>
        <authorList>
            <person name="Campillo T."/>
            <person name="Luna E."/>
            <person name="Portier P."/>
            <person name="Fischer-Le Saux M."/>
            <person name="Lapitan N."/>
            <person name="Tisserat N.A."/>
            <person name="Leach J.E."/>
        </authorList>
    </citation>
    <scope>NUCLEOTIDE SEQUENCE [LARGE SCALE GENOMIC DNA]</scope>
    <source>
        <strain evidence="6 9">B120</strain>
        <strain evidence="7 8">B149</strain>
    </source>
</reference>
<dbReference type="Proteomes" id="UP000036851">
    <property type="component" value="Unassembled WGS sequence"/>
</dbReference>
<dbReference type="PANTHER" id="PTHR47506:SF7">
    <property type="entry name" value="TRANSCRIPTIONAL REGULATORY PROTEIN"/>
    <property type="match status" value="1"/>
</dbReference>
<dbReference type="EMBL" id="JRXE01000012">
    <property type="protein sequence ID" value="KOC90090.1"/>
    <property type="molecule type" value="Genomic_DNA"/>
</dbReference>
<dbReference type="InterPro" id="IPR036271">
    <property type="entry name" value="Tet_transcr_reg_TetR-rel_C_sf"/>
</dbReference>
<evidence type="ECO:0000256" key="1">
    <source>
        <dbReference type="ARBA" id="ARBA00023015"/>
    </source>
</evidence>
<dbReference type="EMBL" id="JRXF01000008">
    <property type="protein sequence ID" value="KOC94086.1"/>
    <property type="molecule type" value="Genomic_DNA"/>
</dbReference>
<comment type="caution">
    <text evidence="6">The sequence shown here is derived from an EMBL/GenBank/DDBJ whole genome shotgun (WGS) entry which is preliminary data.</text>
</comment>
<gene>
    <name evidence="6" type="ORF">NG42_09930</name>
    <name evidence="7" type="ORF">NG43_06470</name>
</gene>
<evidence type="ECO:0000313" key="6">
    <source>
        <dbReference type="EMBL" id="KOC90090.1"/>
    </source>
</evidence>